<reference evidence="2" key="1">
    <citation type="submission" date="2023-06" db="EMBL/GenBank/DDBJ databases">
        <title>Genomic analysis of the entomopathogenic nematode Steinernema hermaphroditum.</title>
        <authorList>
            <person name="Schwarz E.M."/>
            <person name="Heppert J.K."/>
            <person name="Baniya A."/>
            <person name="Schwartz H.T."/>
            <person name="Tan C.-H."/>
            <person name="Antoshechkin I."/>
            <person name="Sternberg P.W."/>
            <person name="Goodrich-Blair H."/>
            <person name="Dillman A.R."/>
        </authorList>
    </citation>
    <scope>NUCLEOTIDE SEQUENCE</scope>
    <source>
        <strain evidence="2">PS9179</strain>
        <tissue evidence="2">Whole animal</tissue>
    </source>
</reference>
<feature type="chain" id="PRO_5041447016" evidence="1">
    <location>
        <begin position="19"/>
        <end position="443"/>
    </location>
</feature>
<accession>A0AA39LSR7</accession>
<evidence type="ECO:0000313" key="2">
    <source>
        <dbReference type="EMBL" id="KAK0407944.1"/>
    </source>
</evidence>
<protein>
    <submittedName>
        <fullName evidence="2">Uncharacterized protein</fullName>
    </submittedName>
</protein>
<dbReference type="Proteomes" id="UP001175271">
    <property type="component" value="Unassembled WGS sequence"/>
</dbReference>
<gene>
    <name evidence="2" type="ORF">QR680_003688</name>
</gene>
<evidence type="ECO:0000313" key="3">
    <source>
        <dbReference type="Proteomes" id="UP001175271"/>
    </source>
</evidence>
<dbReference type="AlphaFoldDB" id="A0AA39LSR7"/>
<feature type="signal peptide" evidence="1">
    <location>
        <begin position="1"/>
        <end position="18"/>
    </location>
</feature>
<evidence type="ECO:0000256" key="1">
    <source>
        <dbReference type="SAM" id="SignalP"/>
    </source>
</evidence>
<name>A0AA39LSR7_9BILA</name>
<proteinExistence type="predicted"/>
<keyword evidence="1" id="KW-0732">Signal</keyword>
<dbReference type="EMBL" id="JAUCMV010000003">
    <property type="protein sequence ID" value="KAK0407944.1"/>
    <property type="molecule type" value="Genomic_DNA"/>
</dbReference>
<comment type="caution">
    <text evidence="2">The sequence shown here is derived from an EMBL/GenBank/DDBJ whole genome shotgun (WGS) entry which is preliminary data.</text>
</comment>
<organism evidence="2 3">
    <name type="scientific">Steinernema hermaphroditum</name>
    <dbReference type="NCBI Taxonomy" id="289476"/>
    <lineage>
        <taxon>Eukaryota</taxon>
        <taxon>Metazoa</taxon>
        <taxon>Ecdysozoa</taxon>
        <taxon>Nematoda</taxon>
        <taxon>Chromadorea</taxon>
        <taxon>Rhabditida</taxon>
        <taxon>Tylenchina</taxon>
        <taxon>Panagrolaimomorpha</taxon>
        <taxon>Strongyloidoidea</taxon>
        <taxon>Steinernematidae</taxon>
        <taxon>Steinernema</taxon>
    </lineage>
</organism>
<keyword evidence="3" id="KW-1185">Reference proteome</keyword>
<sequence>MWLSVCLLLLLPSGFVDASIEKNDSQLPEDQILLQERFIDINLEAIRNISKDENVQTVLKGMRLTAKAVSMVFPDPTVKAFAAGLSTVIDKALEEPDHTKEILQKVNEISEQLSKMEEILRNSFDELECGSARREYFVQHHNEAVRIQHLFANIFNAEDKAIETWWATCTNTKYATDLALLADTISRNDSYAFACLRVKHYSYKTLAEIKSIIASDVFYTALNMAVCHKRMVGSDKPAIQNPLKAIEKSLKRLDELQFSNSHDGIEYHLQKFAKSAPESITAEEAADAVESILQDYENDRDSYTTVVASAMPPGLYNRFDTDYINSQNLHWTIIGQKFEIIMCRSDMTDPKTIENRNYVDNMTRAGMEEIIQNEELKRHEVFMSPFDIFEQRFKRFPCLKAFPRTPKTQIAVRGNERSSAHLAVQNGDEDPKLRCTVHLIFTF</sequence>